<dbReference type="Proteomes" id="UP000613743">
    <property type="component" value="Unassembled WGS sequence"/>
</dbReference>
<dbReference type="EMBL" id="BMPZ01000006">
    <property type="protein sequence ID" value="GGI84883.1"/>
    <property type="molecule type" value="Genomic_DNA"/>
</dbReference>
<feature type="domain" description="UmuC" evidence="2">
    <location>
        <begin position="74"/>
        <end position="197"/>
    </location>
</feature>
<proteinExistence type="predicted"/>
<reference evidence="3" key="2">
    <citation type="submission" date="2020-09" db="EMBL/GenBank/DDBJ databases">
        <authorList>
            <person name="Sun Q."/>
            <person name="Ohkuma M."/>
        </authorList>
    </citation>
    <scope>NUCLEOTIDE SEQUENCE</scope>
    <source>
        <strain evidence="3">JCM 30804</strain>
    </source>
</reference>
<dbReference type="Pfam" id="PF00817">
    <property type="entry name" value="IMS"/>
    <property type="match status" value="1"/>
</dbReference>
<dbReference type="RefSeq" id="WP_188921012.1">
    <property type="nucleotide sequence ID" value="NZ_BMPZ01000006.1"/>
</dbReference>
<dbReference type="AlphaFoldDB" id="A0A917JSJ5"/>
<evidence type="ECO:0000313" key="3">
    <source>
        <dbReference type="EMBL" id="GGI84883.1"/>
    </source>
</evidence>
<comment type="caution">
    <text evidence="3">The sequence shown here is derived from an EMBL/GenBank/DDBJ whole genome shotgun (WGS) entry which is preliminary data.</text>
</comment>
<protein>
    <recommendedName>
        <fullName evidence="2">UmuC domain-containing protein</fullName>
    </recommendedName>
</protein>
<evidence type="ECO:0000256" key="1">
    <source>
        <dbReference type="ARBA" id="ARBA00022763"/>
    </source>
</evidence>
<name>A0A917JSJ5_9GAMM</name>
<organism evidence="3 4">
    <name type="scientific">Shewanella gelidii</name>
    <dbReference type="NCBI Taxonomy" id="1642821"/>
    <lineage>
        <taxon>Bacteria</taxon>
        <taxon>Pseudomonadati</taxon>
        <taxon>Pseudomonadota</taxon>
        <taxon>Gammaproteobacteria</taxon>
        <taxon>Alteromonadales</taxon>
        <taxon>Shewanellaceae</taxon>
        <taxon>Shewanella</taxon>
    </lineage>
</organism>
<dbReference type="GO" id="GO:0006281">
    <property type="term" value="P:DNA repair"/>
    <property type="evidence" value="ECO:0007669"/>
    <property type="project" value="InterPro"/>
</dbReference>
<dbReference type="PANTHER" id="PTHR35369">
    <property type="entry name" value="BLR3025 PROTEIN-RELATED"/>
    <property type="match status" value="1"/>
</dbReference>
<dbReference type="CDD" id="cd03468">
    <property type="entry name" value="PolY_like"/>
    <property type="match status" value="1"/>
</dbReference>
<gene>
    <name evidence="3" type="ORF">GCM10009332_22780</name>
</gene>
<dbReference type="SUPFAM" id="SSF56672">
    <property type="entry name" value="DNA/RNA polymerases"/>
    <property type="match status" value="1"/>
</dbReference>
<sequence length="676" mass="76816">MLWMAAYFPSWTLQYVHYQSQLQAHAERGQDDVHAVPHQNDVSRLHESNERATEQVDGVPPCMSKALFDPERLTVVACDSRARASGVCSGMSVVTAEALESNIVLYPYSQDMSQQASEWLCQWSYNYSARIVPLRCSVLPQQELKHGIEDCLLLEVGSMIRLFGDLATLVRAYMLHSQQLGFAMQVAFGHTPMAAQLLAINAPVNVELGLDKTQFFLHIEQATTLERQQQQLKKLSLQALPLPQTLKVSLQAMGLDFLEQVLHLPRQALGQGEMQPLLPLLAKVQGDLPDPQRFYVFQDTYQRRCELLYDVEHREGLIFPLVRMFEELAVYLRSRQMAVLALSLKFYYRECHHLPLTIDICYPFAEYQSQALMKLCRLQLERLTLYEAVIAIELQVRQSVSQQAQTEGCLGHTHQGHSNQGQTDVKALIATLQARLGQDKVQQIITHEQHLPESSWGYVSPNESCVFGPHHGRQKVAARAQLQQQLLRSQIKVSAHASALLNELKPSQQNDIRPLFLPARQCPNMPPLLQRASASLAHIGMSPYPRTVPYANAANDQWFRMRPFASDPVVVKPQDPFVSDVVDIREKLPELSCRPNWLLPQPQPIEPTKVRLLKGPERIALPWWVEVKKSISKTQSTTSQLQEVRCRDYYIAAHHDGGLCWVFKIDQGMFIQGWFG</sequence>
<evidence type="ECO:0000313" key="4">
    <source>
        <dbReference type="Proteomes" id="UP000613743"/>
    </source>
</evidence>
<reference evidence="3" key="1">
    <citation type="journal article" date="2014" name="Int. J. Syst. Evol. Microbiol.">
        <title>Complete genome sequence of Corynebacterium casei LMG S-19264T (=DSM 44701T), isolated from a smear-ripened cheese.</title>
        <authorList>
            <consortium name="US DOE Joint Genome Institute (JGI-PGF)"/>
            <person name="Walter F."/>
            <person name="Albersmeier A."/>
            <person name="Kalinowski J."/>
            <person name="Ruckert C."/>
        </authorList>
    </citation>
    <scope>NUCLEOTIDE SEQUENCE</scope>
    <source>
        <strain evidence="3">JCM 30804</strain>
    </source>
</reference>
<dbReference type="InterPro" id="IPR001126">
    <property type="entry name" value="UmuC"/>
</dbReference>
<dbReference type="PANTHER" id="PTHR35369:SF2">
    <property type="entry name" value="BLR3025 PROTEIN"/>
    <property type="match status" value="1"/>
</dbReference>
<keyword evidence="4" id="KW-1185">Reference proteome</keyword>
<evidence type="ECO:0000259" key="2">
    <source>
        <dbReference type="Pfam" id="PF00817"/>
    </source>
</evidence>
<dbReference type="InterPro" id="IPR043502">
    <property type="entry name" value="DNA/RNA_pol_sf"/>
</dbReference>
<accession>A0A917JSJ5</accession>
<dbReference type="InterPro" id="IPR050356">
    <property type="entry name" value="SulA_CellDiv_inhibitor"/>
</dbReference>
<keyword evidence="1" id="KW-0227">DNA damage</keyword>